<dbReference type="AlphaFoldDB" id="A0AAV3RHM3"/>
<feature type="region of interest" description="Disordered" evidence="1">
    <location>
        <begin position="60"/>
        <end position="94"/>
    </location>
</feature>
<dbReference type="EMBL" id="BAABME010009177">
    <property type="protein sequence ID" value="GAA0174688.1"/>
    <property type="molecule type" value="Genomic_DNA"/>
</dbReference>
<name>A0AAV3RHM3_LITER</name>
<gene>
    <name evidence="2" type="ORF">LIER_28024</name>
</gene>
<comment type="caution">
    <text evidence="2">The sequence shown here is derived from an EMBL/GenBank/DDBJ whole genome shotgun (WGS) entry which is preliminary data.</text>
</comment>
<keyword evidence="3" id="KW-1185">Reference proteome</keyword>
<organism evidence="2 3">
    <name type="scientific">Lithospermum erythrorhizon</name>
    <name type="common">Purple gromwell</name>
    <name type="synonym">Lithospermum officinale var. erythrorhizon</name>
    <dbReference type="NCBI Taxonomy" id="34254"/>
    <lineage>
        <taxon>Eukaryota</taxon>
        <taxon>Viridiplantae</taxon>
        <taxon>Streptophyta</taxon>
        <taxon>Embryophyta</taxon>
        <taxon>Tracheophyta</taxon>
        <taxon>Spermatophyta</taxon>
        <taxon>Magnoliopsida</taxon>
        <taxon>eudicotyledons</taxon>
        <taxon>Gunneridae</taxon>
        <taxon>Pentapetalae</taxon>
        <taxon>asterids</taxon>
        <taxon>lamiids</taxon>
        <taxon>Boraginales</taxon>
        <taxon>Boraginaceae</taxon>
        <taxon>Boraginoideae</taxon>
        <taxon>Lithospermeae</taxon>
        <taxon>Lithospermum</taxon>
    </lineage>
</organism>
<accession>A0AAV3RHM3</accession>
<evidence type="ECO:0000313" key="3">
    <source>
        <dbReference type="Proteomes" id="UP001454036"/>
    </source>
</evidence>
<evidence type="ECO:0000256" key="1">
    <source>
        <dbReference type="SAM" id="MobiDB-lite"/>
    </source>
</evidence>
<sequence>MFPRRGIRRWIVYLNLPRLGPRCFQKPRWWNESKRKPSRPRRWGLVPEIISRYVAQMHDPGGRIDGARRSASEHVWEPHQFESPDTKDPTSRIF</sequence>
<evidence type="ECO:0000313" key="2">
    <source>
        <dbReference type="EMBL" id="GAA0174688.1"/>
    </source>
</evidence>
<dbReference type="Proteomes" id="UP001454036">
    <property type="component" value="Unassembled WGS sequence"/>
</dbReference>
<protein>
    <submittedName>
        <fullName evidence="2">Uncharacterized protein</fullName>
    </submittedName>
</protein>
<reference evidence="2 3" key="1">
    <citation type="submission" date="2024-01" db="EMBL/GenBank/DDBJ databases">
        <title>The complete chloroplast genome sequence of Lithospermum erythrorhizon: insights into the phylogenetic relationship among Boraginaceae species and the maternal lineages of purple gromwells.</title>
        <authorList>
            <person name="Okada T."/>
            <person name="Watanabe K."/>
        </authorList>
    </citation>
    <scope>NUCLEOTIDE SEQUENCE [LARGE SCALE GENOMIC DNA]</scope>
</reference>
<proteinExistence type="predicted"/>